<gene>
    <name evidence="2" type="ORF">GCM10023335_53390</name>
</gene>
<sequence>MRFPIPRAARSLATGEHGTNGPPHCSPRPMTGGDREPIVKVRLRTDEFEDRDRWPQEVDDVLFRTSVVDSPLHALAPDCFGCPLRDPVE</sequence>
<name>A0ABP9J847_9ACTN</name>
<evidence type="ECO:0000313" key="2">
    <source>
        <dbReference type="EMBL" id="GAA5021919.1"/>
    </source>
</evidence>
<dbReference type="EMBL" id="BAABKB010000021">
    <property type="protein sequence ID" value="GAA5021919.1"/>
    <property type="molecule type" value="Genomic_DNA"/>
</dbReference>
<organism evidence="2 3">
    <name type="scientific">Streptomyces siamensis</name>
    <dbReference type="NCBI Taxonomy" id="1274986"/>
    <lineage>
        <taxon>Bacteria</taxon>
        <taxon>Bacillati</taxon>
        <taxon>Actinomycetota</taxon>
        <taxon>Actinomycetes</taxon>
        <taxon>Kitasatosporales</taxon>
        <taxon>Streptomycetaceae</taxon>
        <taxon>Streptomyces</taxon>
    </lineage>
</organism>
<proteinExistence type="predicted"/>
<evidence type="ECO:0000313" key="3">
    <source>
        <dbReference type="Proteomes" id="UP001501759"/>
    </source>
</evidence>
<keyword evidence="3" id="KW-1185">Reference proteome</keyword>
<feature type="region of interest" description="Disordered" evidence="1">
    <location>
        <begin position="1"/>
        <end position="36"/>
    </location>
</feature>
<reference evidence="3" key="1">
    <citation type="journal article" date="2019" name="Int. J. Syst. Evol. Microbiol.">
        <title>The Global Catalogue of Microorganisms (GCM) 10K type strain sequencing project: providing services to taxonomists for standard genome sequencing and annotation.</title>
        <authorList>
            <consortium name="The Broad Institute Genomics Platform"/>
            <consortium name="The Broad Institute Genome Sequencing Center for Infectious Disease"/>
            <person name="Wu L."/>
            <person name="Ma J."/>
        </authorList>
    </citation>
    <scope>NUCLEOTIDE SEQUENCE [LARGE SCALE GENOMIC DNA]</scope>
    <source>
        <strain evidence="3">JCM 18409</strain>
    </source>
</reference>
<accession>A0ABP9J847</accession>
<comment type="caution">
    <text evidence="2">The sequence shown here is derived from an EMBL/GenBank/DDBJ whole genome shotgun (WGS) entry which is preliminary data.</text>
</comment>
<dbReference type="Proteomes" id="UP001501759">
    <property type="component" value="Unassembled WGS sequence"/>
</dbReference>
<protein>
    <submittedName>
        <fullName evidence="2">Uncharacterized protein</fullName>
    </submittedName>
</protein>
<evidence type="ECO:0000256" key="1">
    <source>
        <dbReference type="SAM" id="MobiDB-lite"/>
    </source>
</evidence>